<keyword evidence="10" id="KW-0472">Membrane</keyword>
<dbReference type="InParanoid" id="A0A067NRA8"/>
<comment type="subcellular location">
    <subcellularLocation>
        <location evidence="1">Cell membrane</location>
        <topology evidence="1">Lipid-anchor</topology>
        <topology evidence="1">GPI-anchor</topology>
    </subcellularLocation>
    <subcellularLocation>
        <location evidence="2">Secreted</location>
    </subcellularLocation>
</comment>
<evidence type="ECO:0000256" key="15">
    <source>
        <dbReference type="SAM" id="SignalP"/>
    </source>
</evidence>
<gene>
    <name evidence="17" type="ORF">PLEOSDRAFT_1090232</name>
</gene>
<proteinExistence type="inferred from homology"/>
<comment type="similarity">
    <text evidence="3">Belongs to the RBT5 family.</text>
</comment>
<evidence type="ECO:0000256" key="8">
    <source>
        <dbReference type="ARBA" id="ARBA00022729"/>
    </source>
</evidence>
<evidence type="ECO:0000256" key="4">
    <source>
        <dbReference type="ARBA" id="ARBA00022475"/>
    </source>
</evidence>
<evidence type="ECO:0000256" key="13">
    <source>
        <dbReference type="ARBA" id="ARBA00023288"/>
    </source>
</evidence>
<evidence type="ECO:0000259" key="16">
    <source>
        <dbReference type="PROSITE" id="PS52012"/>
    </source>
</evidence>
<dbReference type="EMBL" id="KL198010">
    <property type="protein sequence ID" value="KDQ26161.1"/>
    <property type="molecule type" value="Genomic_DNA"/>
</dbReference>
<evidence type="ECO:0000256" key="9">
    <source>
        <dbReference type="ARBA" id="ARBA00023004"/>
    </source>
</evidence>
<keyword evidence="13" id="KW-0449">Lipoprotein</keyword>
<evidence type="ECO:0000256" key="7">
    <source>
        <dbReference type="ARBA" id="ARBA00022723"/>
    </source>
</evidence>
<feature type="chain" id="PRO_5001642487" description="CFEM domain-containing protein" evidence="15">
    <location>
        <begin position="22"/>
        <end position="154"/>
    </location>
</feature>
<dbReference type="PANTHER" id="PTHR37928:SF2">
    <property type="entry name" value="GPI ANCHORED CFEM DOMAIN PROTEIN (AFU_ORTHOLOGUE AFUA_6G10580)"/>
    <property type="match status" value="1"/>
</dbReference>
<feature type="compositionally biased region" description="Low complexity" evidence="14">
    <location>
        <begin position="95"/>
        <end position="119"/>
    </location>
</feature>
<keyword evidence="4" id="KW-1003">Cell membrane</keyword>
<feature type="signal peptide" evidence="15">
    <location>
        <begin position="1"/>
        <end position="21"/>
    </location>
</feature>
<keyword evidence="6" id="KW-0349">Heme</keyword>
<keyword evidence="8 15" id="KW-0732">Signal</keyword>
<name>A0A067NRA8_PLEO1</name>
<dbReference type="Proteomes" id="UP000027073">
    <property type="component" value="Unassembled WGS sequence"/>
</dbReference>
<evidence type="ECO:0000256" key="11">
    <source>
        <dbReference type="ARBA" id="ARBA00023157"/>
    </source>
</evidence>
<evidence type="ECO:0000313" key="17">
    <source>
        <dbReference type="EMBL" id="KDQ26161.1"/>
    </source>
</evidence>
<sequence length="154" mass="16021">MLAQFNFISMAILALPLVARAQDRPACVQQCFHKMISTTNCDKTDVPCLCSDTSFVNSMVQCLRASCPSDISNSVIEEESTVCAAQGAPLSIQPSSSLSASGSATPTSSASATSETSNSRPTDGASLRNANGAITYNINTVASIVAFGLVFLML</sequence>
<accession>A0A067NRA8</accession>
<keyword evidence="11" id="KW-1015">Disulfide bond</keyword>
<dbReference type="AlphaFoldDB" id="A0A067NRA8"/>
<dbReference type="PROSITE" id="PS52012">
    <property type="entry name" value="CFEM"/>
    <property type="match status" value="1"/>
</dbReference>
<evidence type="ECO:0000256" key="1">
    <source>
        <dbReference type="ARBA" id="ARBA00004609"/>
    </source>
</evidence>
<evidence type="ECO:0000256" key="14">
    <source>
        <dbReference type="SAM" id="MobiDB-lite"/>
    </source>
</evidence>
<evidence type="ECO:0000256" key="10">
    <source>
        <dbReference type="ARBA" id="ARBA00023136"/>
    </source>
</evidence>
<dbReference type="VEuPathDB" id="FungiDB:PLEOSDRAFT_1090232"/>
<keyword evidence="7" id="KW-0479">Metal-binding</keyword>
<keyword evidence="5" id="KW-0964">Secreted</keyword>
<evidence type="ECO:0000313" key="18">
    <source>
        <dbReference type="Proteomes" id="UP000027073"/>
    </source>
</evidence>
<dbReference type="InterPro" id="IPR008427">
    <property type="entry name" value="Extracellular_membr_CFEM_dom"/>
</dbReference>
<reference evidence="18" key="1">
    <citation type="journal article" date="2014" name="Proc. Natl. Acad. Sci. U.S.A.">
        <title>Extensive sampling of basidiomycete genomes demonstrates inadequacy of the white-rot/brown-rot paradigm for wood decay fungi.</title>
        <authorList>
            <person name="Riley R."/>
            <person name="Salamov A.A."/>
            <person name="Brown D.W."/>
            <person name="Nagy L.G."/>
            <person name="Floudas D."/>
            <person name="Held B.W."/>
            <person name="Levasseur A."/>
            <person name="Lombard V."/>
            <person name="Morin E."/>
            <person name="Otillar R."/>
            <person name="Lindquist E.A."/>
            <person name="Sun H."/>
            <person name="LaButti K.M."/>
            <person name="Schmutz J."/>
            <person name="Jabbour D."/>
            <person name="Luo H."/>
            <person name="Baker S.E."/>
            <person name="Pisabarro A.G."/>
            <person name="Walton J.D."/>
            <person name="Blanchette R.A."/>
            <person name="Henrissat B."/>
            <person name="Martin F."/>
            <person name="Cullen D."/>
            <person name="Hibbett D.S."/>
            <person name="Grigoriev I.V."/>
        </authorList>
    </citation>
    <scope>NUCLEOTIDE SEQUENCE [LARGE SCALE GENOMIC DNA]</scope>
    <source>
        <strain evidence="18">PC15</strain>
    </source>
</reference>
<evidence type="ECO:0000256" key="12">
    <source>
        <dbReference type="ARBA" id="ARBA00023180"/>
    </source>
</evidence>
<evidence type="ECO:0000256" key="2">
    <source>
        <dbReference type="ARBA" id="ARBA00004613"/>
    </source>
</evidence>
<dbReference type="Pfam" id="PF05730">
    <property type="entry name" value="CFEM"/>
    <property type="match status" value="1"/>
</dbReference>
<keyword evidence="12" id="KW-0325">Glycoprotein</keyword>
<evidence type="ECO:0000256" key="3">
    <source>
        <dbReference type="ARBA" id="ARBA00010031"/>
    </source>
</evidence>
<evidence type="ECO:0000256" key="5">
    <source>
        <dbReference type="ARBA" id="ARBA00022525"/>
    </source>
</evidence>
<dbReference type="InterPro" id="IPR051735">
    <property type="entry name" value="CFEM_domain"/>
</dbReference>
<organism evidence="17 18">
    <name type="scientific">Pleurotus ostreatus (strain PC15)</name>
    <name type="common">Oyster mushroom</name>
    <dbReference type="NCBI Taxonomy" id="1137138"/>
    <lineage>
        <taxon>Eukaryota</taxon>
        <taxon>Fungi</taxon>
        <taxon>Dikarya</taxon>
        <taxon>Basidiomycota</taxon>
        <taxon>Agaricomycotina</taxon>
        <taxon>Agaricomycetes</taxon>
        <taxon>Agaricomycetidae</taxon>
        <taxon>Agaricales</taxon>
        <taxon>Pleurotineae</taxon>
        <taxon>Pleurotaceae</taxon>
        <taxon>Pleurotus</taxon>
    </lineage>
</organism>
<dbReference type="GO" id="GO:0005886">
    <property type="term" value="C:plasma membrane"/>
    <property type="evidence" value="ECO:0007669"/>
    <property type="project" value="UniProtKB-SubCell"/>
</dbReference>
<dbReference type="HOGENOM" id="CLU_063084_3_2_1"/>
<feature type="region of interest" description="Disordered" evidence="14">
    <location>
        <begin position="92"/>
        <end position="125"/>
    </location>
</feature>
<dbReference type="PANTHER" id="PTHR37928">
    <property type="entry name" value="CFEM DOMAIN PROTEIN (AFU_ORTHOLOGUE AFUA_6G14090)"/>
    <property type="match status" value="1"/>
</dbReference>
<feature type="domain" description="CFEM" evidence="16">
    <location>
        <begin position="1"/>
        <end position="113"/>
    </location>
</feature>
<keyword evidence="9" id="KW-0408">Iron</keyword>
<evidence type="ECO:0000256" key="6">
    <source>
        <dbReference type="ARBA" id="ARBA00022617"/>
    </source>
</evidence>
<protein>
    <recommendedName>
        <fullName evidence="16">CFEM domain-containing protein</fullName>
    </recommendedName>
</protein>
<dbReference type="GO" id="GO:0005576">
    <property type="term" value="C:extracellular region"/>
    <property type="evidence" value="ECO:0007669"/>
    <property type="project" value="UniProtKB-SubCell"/>
</dbReference>
<dbReference type="GO" id="GO:0046872">
    <property type="term" value="F:metal ion binding"/>
    <property type="evidence" value="ECO:0007669"/>
    <property type="project" value="UniProtKB-KW"/>
</dbReference>
<dbReference type="STRING" id="1137138.A0A067NRA8"/>